<proteinExistence type="predicted"/>
<dbReference type="InterPro" id="IPR015915">
    <property type="entry name" value="Kelch-typ_b-propeller"/>
</dbReference>
<feature type="non-terminal residue" evidence="1">
    <location>
        <position position="1"/>
    </location>
</feature>
<dbReference type="AlphaFoldDB" id="A0A9P7JRN8"/>
<keyword evidence="2" id="KW-1185">Reference proteome</keyword>
<organism evidence="1 2">
    <name type="scientific">Suillus discolor</name>
    <dbReference type="NCBI Taxonomy" id="1912936"/>
    <lineage>
        <taxon>Eukaryota</taxon>
        <taxon>Fungi</taxon>
        <taxon>Dikarya</taxon>
        <taxon>Basidiomycota</taxon>
        <taxon>Agaricomycotina</taxon>
        <taxon>Agaricomycetes</taxon>
        <taxon>Agaricomycetidae</taxon>
        <taxon>Boletales</taxon>
        <taxon>Suillineae</taxon>
        <taxon>Suillaceae</taxon>
        <taxon>Suillus</taxon>
    </lineage>
</organism>
<name>A0A9P7JRN8_9AGAM</name>
<sequence length="62" mass="7027">YFTTDTLVWTHLNLPLSHQQLSHTSTQIGSCLFIVGGHDSGVYRDKVVLFNGECFQTLVRMN</sequence>
<dbReference type="Proteomes" id="UP000823399">
    <property type="component" value="Unassembled WGS sequence"/>
</dbReference>
<dbReference type="EMBL" id="JABBWM010000046">
    <property type="protein sequence ID" value="KAG2102795.1"/>
    <property type="molecule type" value="Genomic_DNA"/>
</dbReference>
<comment type="caution">
    <text evidence="1">The sequence shown here is derived from an EMBL/GenBank/DDBJ whole genome shotgun (WGS) entry which is preliminary data.</text>
</comment>
<evidence type="ECO:0000313" key="2">
    <source>
        <dbReference type="Proteomes" id="UP000823399"/>
    </source>
</evidence>
<evidence type="ECO:0000313" key="1">
    <source>
        <dbReference type="EMBL" id="KAG2102795.1"/>
    </source>
</evidence>
<dbReference type="SUPFAM" id="SSF117281">
    <property type="entry name" value="Kelch motif"/>
    <property type="match status" value="1"/>
</dbReference>
<dbReference type="RefSeq" id="XP_041290262.1">
    <property type="nucleotide sequence ID" value="XM_041431569.1"/>
</dbReference>
<dbReference type="GeneID" id="64693828"/>
<protein>
    <submittedName>
        <fullName evidence="1">Uncharacterized protein</fullName>
    </submittedName>
</protein>
<gene>
    <name evidence="1" type="ORF">F5147DRAFT_580831</name>
</gene>
<reference evidence="1" key="1">
    <citation type="journal article" date="2020" name="New Phytol.">
        <title>Comparative genomics reveals dynamic genome evolution in host specialist ectomycorrhizal fungi.</title>
        <authorList>
            <person name="Lofgren L.A."/>
            <person name="Nguyen N.H."/>
            <person name="Vilgalys R."/>
            <person name="Ruytinx J."/>
            <person name="Liao H.L."/>
            <person name="Branco S."/>
            <person name="Kuo A."/>
            <person name="LaButti K."/>
            <person name="Lipzen A."/>
            <person name="Andreopoulos W."/>
            <person name="Pangilinan J."/>
            <person name="Riley R."/>
            <person name="Hundley H."/>
            <person name="Na H."/>
            <person name="Barry K."/>
            <person name="Grigoriev I.V."/>
            <person name="Stajich J.E."/>
            <person name="Kennedy P.G."/>
        </authorList>
    </citation>
    <scope>NUCLEOTIDE SEQUENCE</scope>
    <source>
        <strain evidence="1">FC423</strain>
    </source>
</reference>
<accession>A0A9P7JRN8</accession>
<dbReference type="OrthoDB" id="10251809at2759"/>